<evidence type="ECO:0000313" key="1">
    <source>
        <dbReference type="EMBL" id="CAJ2631216.1"/>
    </source>
</evidence>
<organism evidence="1 2">
    <name type="scientific">Trifolium pratense</name>
    <name type="common">Red clover</name>
    <dbReference type="NCBI Taxonomy" id="57577"/>
    <lineage>
        <taxon>Eukaryota</taxon>
        <taxon>Viridiplantae</taxon>
        <taxon>Streptophyta</taxon>
        <taxon>Embryophyta</taxon>
        <taxon>Tracheophyta</taxon>
        <taxon>Spermatophyta</taxon>
        <taxon>Magnoliopsida</taxon>
        <taxon>eudicotyledons</taxon>
        <taxon>Gunneridae</taxon>
        <taxon>Pentapetalae</taxon>
        <taxon>rosids</taxon>
        <taxon>fabids</taxon>
        <taxon>Fabales</taxon>
        <taxon>Fabaceae</taxon>
        <taxon>Papilionoideae</taxon>
        <taxon>50 kb inversion clade</taxon>
        <taxon>NPAAA clade</taxon>
        <taxon>Hologalegina</taxon>
        <taxon>IRL clade</taxon>
        <taxon>Trifolieae</taxon>
        <taxon>Trifolium</taxon>
    </lineage>
</organism>
<sequence length="116" mass="11981">MGHIVATVLGKVIVKLTKQGASETFFPLRGIPSSNPSSLIICLGAIPSHYIYVKLKDDCPIPPTYVRGASSAGVILLPDAETQTSGAKAAACGHLSSLSSVSDKGNKSNICLIPMS</sequence>
<accession>A0ACB0IGS9</accession>
<proteinExistence type="predicted"/>
<dbReference type="Proteomes" id="UP001177021">
    <property type="component" value="Unassembled WGS sequence"/>
</dbReference>
<name>A0ACB0IGS9_TRIPR</name>
<dbReference type="EMBL" id="CASHSV030000001">
    <property type="protein sequence ID" value="CAJ2631216.1"/>
    <property type="molecule type" value="Genomic_DNA"/>
</dbReference>
<reference evidence="1" key="1">
    <citation type="submission" date="2023-10" db="EMBL/GenBank/DDBJ databases">
        <authorList>
            <person name="Rodriguez Cubillos JULIANA M."/>
            <person name="De Vega J."/>
        </authorList>
    </citation>
    <scope>NUCLEOTIDE SEQUENCE</scope>
</reference>
<keyword evidence="2" id="KW-1185">Reference proteome</keyword>
<protein>
    <submittedName>
        <fullName evidence="1">Uncharacterized protein</fullName>
    </submittedName>
</protein>
<evidence type="ECO:0000313" key="2">
    <source>
        <dbReference type="Proteomes" id="UP001177021"/>
    </source>
</evidence>
<comment type="caution">
    <text evidence="1">The sequence shown here is derived from an EMBL/GenBank/DDBJ whole genome shotgun (WGS) entry which is preliminary data.</text>
</comment>
<gene>
    <name evidence="1" type="ORF">MILVUS5_LOCUS2822</name>
</gene>